<protein>
    <submittedName>
        <fullName evidence="7">Major facilitator superfamily transporter</fullName>
    </submittedName>
</protein>
<dbReference type="Gene3D" id="1.20.1250.20">
    <property type="entry name" value="MFS general substrate transporter like domains"/>
    <property type="match status" value="1"/>
</dbReference>
<evidence type="ECO:0000256" key="1">
    <source>
        <dbReference type="ARBA" id="ARBA00004141"/>
    </source>
</evidence>
<sequence length="301" mass="32300">MSLGVEVGQLGKPAARPKYAISTSIRTEQQKQPTAATGSHAAWLQFCISGRTTQSYDASAIQLRPTSGSGSRLPGLLLPSSFRFTRQKQLRRPQRARTDYHKFINGTALWQRHYQWPIWVGWTLATIASGLMIVWHVETPAKIWAPTLVLLGLGHGFILNAQNMASHALCDEGDEAIAAAMHAFLRQFGMALGVGVGGSTFQNVMLLKLGDDGLAPAGTHGGTHVISAMLSAAGDVGPPSKIVDAYIYGLRGVYGLYVGVSGLALLMSFLIKSPSMNRSLRSEHTMHTQATGHGSIHGSRS</sequence>
<evidence type="ECO:0000313" key="8">
    <source>
        <dbReference type="Proteomes" id="UP000176998"/>
    </source>
</evidence>
<dbReference type="PANTHER" id="PTHR23501">
    <property type="entry name" value="MAJOR FACILITATOR SUPERFAMILY"/>
    <property type="match status" value="1"/>
</dbReference>
<evidence type="ECO:0000256" key="3">
    <source>
        <dbReference type="ARBA" id="ARBA00022989"/>
    </source>
</evidence>
<keyword evidence="4 6" id="KW-0472">Membrane</keyword>
<gene>
    <name evidence="7" type="ORF">CORC01_06121</name>
</gene>
<proteinExistence type="predicted"/>
<dbReference type="SUPFAM" id="SSF103473">
    <property type="entry name" value="MFS general substrate transporter"/>
    <property type="match status" value="1"/>
</dbReference>
<dbReference type="EMBL" id="MJBS01000044">
    <property type="protein sequence ID" value="OHE98670.1"/>
    <property type="molecule type" value="Genomic_DNA"/>
</dbReference>
<dbReference type="GO" id="GO:0022857">
    <property type="term" value="F:transmembrane transporter activity"/>
    <property type="evidence" value="ECO:0007669"/>
    <property type="project" value="TreeGrafter"/>
</dbReference>
<evidence type="ECO:0000256" key="6">
    <source>
        <dbReference type="SAM" id="Phobius"/>
    </source>
</evidence>
<feature type="transmembrane region" description="Helical" evidence="6">
    <location>
        <begin position="143"/>
        <end position="162"/>
    </location>
</feature>
<comment type="caution">
    <text evidence="7">The sequence shown here is derived from an EMBL/GenBank/DDBJ whole genome shotgun (WGS) entry which is preliminary data.</text>
</comment>
<organism evidence="7 8">
    <name type="scientific">Colletotrichum orchidophilum</name>
    <dbReference type="NCBI Taxonomy" id="1209926"/>
    <lineage>
        <taxon>Eukaryota</taxon>
        <taxon>Fungi</taxon>
        <taxon>Dikarya</taxon>
        <taxon>Ascomycota</taxon>
        <taxon>Pezizomycotina</taxon>
        <taxon>Sordariomycetes</taxon>
        <taxon>Hypocreomycetidae</taxon>
        <taxon>Glomerellales</taxon>
        <taxon>Glomerellaceae</taxon>
        <taxon>Colletotrichum</taxon>
    </lineage>
</organism>
<keyword evidence="3 6" id="KW-1133">Transmembrane helix</keyword>
<accession>A0A1G4BB91</accession>
<feature type="transmembrane region" description="Helical" evidence="6">
    <location>
        <begin position="183"/>
        <end position="201"/>
    </location>
</feature>
<dbReference type="InterPro" id="IPR036259">
    <property type="entry name" value="MFS_trans_sf"/>
</dbReference>
<reference evidence="7 8" key="1">
    <citation type="submission" date="2016-09" db="EMBL/GenBank/DDBJ databases">
        <authorList>
            <person name="Capua I."/>
            <person name="De Benedictis P."/>
            <person name="Joannis T."/>
            <person name="Lombin L.H."/>
            <person name="Cattoli G."/>
        </authorList>
    </citation>
    <scope>NUCLEOTIDE SEQUENCE [LARGE SCALE GENOMIC DNA]</scope>
    <source>
        <strain evidence="7 8">IMI 309357</strain>
    </source>
</reference>
<dbReference type="PANTHER" id="PTHR23501:SF94">
    <property type="entry name" value="MAJOR FACILITATOR SUPERFAMILY (MFS) PROFILE DOMAIN-CONTAINING PROTEIN"/>
    <property type="match status" value="1"/>
</dbReference>
<keyword evidence="2 6" id="KW-0812">Transmembrane</keyword>
<dbReference type="GeneID" id="34559273"/>
<comment type="subcellular location">
    <subcellularLocation>
        <location evidence="1">Membrane</location>
        <topology evidence="1">Multi-pass membrane protein</topology>
    </subcellularLocation>
</comment>
<keyword evidence="8" id="KW-1185">Reference proteome</keyword>
<feature type="transmembrane region" description="Helical" evidence="6">
    <location>
        <begin position="254"/>
        <end position="271"/>
    </location>
</feature>
<dbReference type="GO" id="GO:0005886">
    <property type="term" value="C:plasma membrane"/>
    <property type="evidence" value="ECO:0007669"/>
    <property type="project" value="TreeGrafter"/>
</dbReference>
<dbReference type="OrthoDB" id="2351791at2759"/>
<name>A0A1G4BB91_9PEZI</name>
<dbReference type="AlphaFoldDB" id="A0A1G4BB91"/>
<evidence type="ECO:0000256" key="4">
    <source>
        <dbReference type="ARBA" id="ARBA00023136"/>
    </source>
</evidence>
<evidence type="ECO:0000256" key="5">
    <source>
        <dbReference type="SAM" id="MobiDB-lite"/>
    </source>
</evidence>
<evidence type="ECO:0000256" key="2">
    <source>
        <dbReference type="ARBA" id="ARBA00022692"/>
    </source>
</evidence>
<evidence type="ECO:0000313" key="7">
    <source>
        <dbReference type="EMBL" id="OHE98670.1"/>
    </source>
</evidence>
<feature type="region of interest" description="Disordered" evidence="5">
    <location>
        <begin position="280"/>
        <end position="301"/>
    </location>
</feature>
<dbReference type="RefSeq" id="XP_022475819.1">
    <property type="nucleotide sequence ID" value="XM_022617763.1"/>
</dbReference>
<dbReference type="Proteomes" id="UP000176998">
    <property type="component" value="Unassembled WGS sequence"/>
</dbReference>
<feature type="transmembrane region" description="Helical" evidence="6">
    <location>
        <begin position="116"/>
        <end position="137"/>
    </location>
</feature>